<gene>
    <name evidence="2" type="ORF">ATN88_02060</name>
</gene>
<dbReference type="AlphaFoldDB" id="A0A135I7Z7"/>
<evidence type="ECO:0000313" key="3">
    <source>
        <dbReference type="Proteomes" id="UP000070529"/>
    </source>
</evidence>
<keyword evidence="3" id="KW-1185">Reference proteome</keyword>
<sequence length="94" mass="10068">MPRVTFSKTGNSVELASGSSLIDMEDTGKSEVPFGCRSAACGTCLIDVVSGMNNLSPRTEEEQDLLSDLDMDGENRRLACQCKLHGDITVDALN</sequence>
<dbReference type="STRING" id="294935.ATN88_02060"/>
<dbReference type="PROSITE" id="PS00197">
    <property type="entry name" value="2FE2S_FER_1"/>
    <property type="match status" value="1"/>
</dbReference>
<dbReference type="InterPro" id="IPR012675">
    <property type="entry name" value="Beta-grasp_dom_sf"/>
</dbReference>
<evidence type="ECO:0000259" key="1">
    <source>
        <dbReference type="PROSITE" id="PS51085"/>
    </source>
</evidence>
<proteinExistence type="predicted"/>
<dbReference type="RefSeq" id="WP_067416623.1">
    <property type="nucleotide sequence ID" value="NZ_LNTY01000034.1"/>
</dbReference>
<dbReference type="EMBL" id="LNTY01000034">
    <property type="protein sequence ID" value="KXF81514.1"/>
    <property type="molecule type" value="Genomic_DNA"/>
</dbReference>
<dbReference type="CDD" id="cd00207">
    <property type="entry name" value="fer2"/>
    <property type="match status" value="1"/>
</dbReference>
<reference evidence="2 3" key="1">
    <citation type="submission" date="2015-11" db="EMBL/GenBank/DDBJ databases">
        <title>Genomic Taxonomy of the Vibrionaceae.</title>
        <authorList>
            <person name="Gomez-Gil B."/>
            <person name="Enciso-Ibarra J."/>
        </authorList>
    </citation>
    <scope>NUCLEOTIDE SEQUENCE [LARGE SCALE GENOMIC DNA]</scope>
    <source>
        <strain evidence="2 3">CAIM 912</strain>
    </source>
</reference>
<accession>A0A135I7Z7</accession>
<comment type="caution">
    <text evidence="2">The sequence shown here is derived from an EMBL/GenBank/DDBJ whole genome shotgun (WGS) entry which is preliminary data.</text>
</comment>
<dbReference type="Gene3D" id="3.10.20.30">
    <property type="match status" value="1"/>
</dbReference>
<dbReference type="PROSITE" id="PS51085">
    <property type="entry name" value="2FE2S_FER_2"/>
    <property type="match status" value="1"/>
</dbReference>
<protein>
    <submittedName>
        <fullName evidence="2">Ferredoxin</fullName>
    </submittedName>
</protein>
<dbReference type="InterPro" id="IPR006058">
    <property type="entry name" value="2Fe2S_fd_BS"/>
</dbReference>
<evidence type="ECO:0000313" key="2">
    <source>
        <dbReference type="EMBL" id="KXF81514.1"/>
    </source>
</evidence>
<dbReference type="Proteomes" id="UP000070529">
    <property type="component" value="Unassembled WGS sequence"/>
</dbReference>
<name>A0A135I7Z7_9GAMM</name>
<dbReference type="InterPro" id="IPR001041">
    <property type="entry name" value="2Fe-2S_ferredoxin-type"/>
</dbReference>
<dbReference type="SUPFAM" id="SSF54292">
    <property type="entry name" value="2Fe-2S ferredoxin-like"/>
    <property type="match status" value="1"/>
</dbReference>
<dbReference type="GO" id="GO:0051537">
    <property type="term" value="F:2 iron, 2 sulfur cluster binding"/>
    <property type="evidence" value="ECO:0007669"/>
    <property type="project" value="InterPro"/>
</dbReference>
<dbReference type="OrthoDB" id="581532at2"/>
<dbReference type="Pfam" id="PF00111">
    <property type="entry name" value="Fer2"/>
    <property type="match status" value="1"/>
</dbReference>
<dbReference type="InterPro" id="IPR036010">
    <property type="entry name" value="2Fe-2S_ferredoxin-like_sf"/>
</dbReference>
<feature type="domain" description="2Fe-2S ferredoxin-type" evidence="1">
    <location>
        <begin position="2"/>
        <end position="94"/>
    </location>
</feature>
<organism evidence="2 3">
    <name type="scientific">Enterovibrio coralii</name>
    <dbReference type="NCBI Taxonomy" id="294935"/>
    <lineage>
        <taxon>Bacteria</taxon>
        <taxon>Pseudomonadati</taxon>
        <taxon>Pseudomonadota</taxon>
        <taxon>Gammaproteobacteria</taxon>
        <taxon>Vibrionales</taxon>
        <taxon>Vibrionaceae</taxon>
        <taxon>Enterovibrio</taxon>
    </lineage>
</organism>